<dbReference type="InParanoid" id="A0A1Z5SLE9"/>
<sequence>MSSSAVAKKPEEQVTQPAAGKSMEASEQSASASASAGLNLNLVGAVTGMFSSKSKKEEQPDGSSVEHKDEQAHIKGAGAGNMQALGSANAESKDRRMKIQDEKE</sequence>
<feature type="compositionally biased region" description="Basic and acidic residues" evidence="1">
    <location>
        <begin position="54"/>
        <end position="73"/>
    </location>
</feature>
<accession>A0A1Z5SLE9</accession>
<evidence type="ECO:0000313" key="2">
    <source>
        <dbReference type="EMBL" id="OTA16196.1"/>
    </source>
</evidence>
<reference evidence="2 3" key="1">
    <citation type="submission" date="2017-01" db="EMBL/GenBank/DDBJ databases">
        <title>The recent genome duplication of the halophilic yeast Hortaea werneckii: insights from long-read sequencing.</title>
        <authorList>
            <person name="Sinha S."/>
            <person name="Flibotte S."/>
            <person name="Neira M."/>
            <person name="Lenassi M."/>
            <person name="Gostincar C."/>
            <person name="Stajich J.E."/>
            <person name="Nislow C.E."/>
        </authorList>
    </citation>
    <scope>NUCLEOTIDE SEQUENCE [LARGE SCALE GENOMIC DNA]</scope>
    <source>
        <strain evidence="2 3">EXF-2000</strain>
    </source>
</reference>
<dbReference type="EMBL" id="MUNK01000505">
    <property type="protein sequence ID" value="OTA16196.1"/>
    <property type="molecule type" value="Genomic_DNA"/>
</dbReference>
<feature type="region of interest" description="Disordered" evidence="1">
    <location>
        <begin position="51"/>
        <end position="104"/>
    </location>
</feature>
<gene>
    <name evidence="2" type="ORF">BTJ68_15603</name>
</gene>
<name>A0A1Z5SLE9_HORWE</name>
<feature type="region of interest" description="Disordered" evidence="1">
    <location>
        <begin position="1"/>
        <end position="34"/>
    </location>
</feature>
<evidence type="ECO:0000313" key="3">
    <source>
        <dbReference type="Proteomes" id="UP000194280"/>
    </source>
</evidence>
<organism evidence="2 3">
    <name type="scientific">Hortaea werneckii EXF-2000</name>
    <dbReference type="NCBI Taxonomy" id="1157616"/>
    <lineage>
        <taxon>Eukaryota</taxon>
        <taxon>Fungi</taxon>
        <taxon>Dikarya</taxon>
        <taxon>Ascomycota</taxon>
        <taxon>Pezizomycotina</taxon>
        <taxon>Dothideomycetes</taxon>
        <taxon>Dothideomycetidae</taxon>
        <taxon>Mycosphaerellales</taxon>
        <taxon>Teratosphaeriaceae</taxon>
        <taxon>Hortaea</taxon>
    </lineage>
</organism>
<comment type="caution">
    <text evidence="2">The sequence shown here is derived from an EMBL/GenBank/DDBJ whole genome shotgun (WGS) entry which is preliminary data.</text>
</comment>
<proteinExistence type="predicted"/>
<dbReference type="AlphaFoldDB" id="A0A1Z5SLE9"/>
<evidence type="ECO:0000256" key="1">
    <source>
        <dbReference type="SAM" id="MobiDB-lite"/>
    </source>
</evidence>
<keyword evidence="3" id="KW-1185">Reference proteome</keyword>
<dbReference type="Proteomes" id="UP000194280">
    <property type="component" value="Unassembled WGS sequence"/>
</dbReference>
<feature type="compositionally biased region" description="Low complexity" evidence="1">
    <location>
        <begin position="25"/>
        <end position="34"/>
    </location>
</feature>
<dbReference type="VEuPathDB" id="FungiDB:BTJ68_15603"/>
<dbReference type="OrthoDB" id="3797485at2759"/>
<protein>
    <submittedName>
        <fullName evidence="2">Uncharacterized protein</fullName>
    </submittedName>
</protein>
<feature type="compositionally biased region" description="Basic and acidic residues" evidence="1">
    <location>
        <begin position="91"/>
        <end position="104"/>
    </location>
</feature>